<evidence type="ECO:0000256" key="9">
    <source>
        <dbReference type="PIRNR" id="PIRNR039133"/>
    </source>
</evidence>
<dbReference type="InterPro" id="IPR033127">
    <property type="entry name" value="UBQ-activ_enz_E1_Cys_AS"/>
</dbReference>
<dbReference type="InterPro" id="IPR030661">
    <property type="entry name" value="Uba2"/>
</dbReference>
<name>A0AAD4LLK2_9AGAM</name>
<dbReference type="Pfam" id="PF10585">
    <property type="entry name" value="UBA_E1_SCCH"/>
    <property type="match status" value="1"/>
</dbReference>
<evidence type="ECO:0000256" key="3">
    <source>
        <dbReference type="ARBA" id="ARBA00022723"/>
    </source>
</evidence>
<evidence type="ECO:0000313" key="18">
    <source>
        <dbReference type="Proteomes" id="UP001201163"/>
    </source>
</evidence>
<dbReference type="PANTHER" id="PTHR10953">
    <property type="entry name" value="UBIQUITIN-ACTIVATING ENZYME E1"/>
    <property type="match status" value="1"/>
</dbReference>
<comment type="similarity">
    <text evidence="2 9">Belongs to the ubiquitin-activating E1 family.</text>
</comment>
<evidence type="ECO:0000259" key="15">
    <source>
        <dbReference type="Pfam" id="PF00899"/>
    </source>
</evidence>
<feature type="binding site" evidence="11">
    <location>
        <begin position="128"/>
        <end position="133"/>
    </location>
    <ligand>
        <name>ATP</name>
        <dbReference type="ChEBI" id="CHEBI:30616"/>
    </ligand>
</feature>
<evidence type="ECO:0000256" key="13">
    <source>
        <dbReference type="PROSITE-ProRule" id="PRU10132"/>
    </source>
</evidence>
<organism evidence="17 18">
    <name type="scientific">Lactarius akahatsu</name>
    <dbReference type="NCBI Taxonomy" id="416441"/>
    <lineage>
        <taxon>Eukaryota</taxon>
        <taxon>Fungi</taxon>
        <taxon>Dikarya</taxon>
        <taxon>Basidiomycota</taxon>
        <taxon>Agaricomycotina</taxon>
        <taxon>Agaricomycetes</taxon>
        <taxon>Russulales</taxon>
        <taxon>Russulaceae</taxon>
        <taxon>Lactarius</taxon>
    </lineage>
</organism>
<keyword evidence="4 9" id="KW-0547">Nucleotide-binding</keyword>
<feature type="region of interest" description="Disordered" evidence="14">
    <location>
        <begin position="311"/>
        <end position="361"/>
    </location>
</feature>
<dbReference type="PIRSF" id="PIRSF039133">
    <property type="entry name" value="SUMO_E1B"/>
    <property type="match status" value="1"/>
</dbReference>
<feature type="binding site" evidence="11">
    <location>
        <begin position="35"/>
        <end position="40"/>
    </location>
    <ligand>
        <name>ATP</name>
        <dbReference type="ChEBI" id="CHEBI:30616"/>
    </ligand>
</feature>
<feature type="binding site" evidence="12">
    <location>
        <position position="172"/>
    </location>
    <ligand>
        <name>Zn(2+)</name>
        <dbReference type="ChEBI" id="CHEBI:29105"/>
    </ligand>
</feature>
<evidence type="ECO:0000256" key="4">
    <source>
        <dbReference type="ARBA" id="ARBA00022741"/>
    </source>
</evidence>
<evidence type="ECO:0000256" key="2">
    <source>
        <dbReference type="ARBA" id="ARBA00005673"/>
    </source>
</evidence>
<dbReference type="Gene3D" id="1.10.10.520">
    <property type="entry name" value="Ubiquitin activating enzymes (Uba3). Chain: B, domain 2"/>
    <property type="match status" value="1"/>
</dbReference>
<dbReference type="GO" id="GO:0005524">
    <property type="term" value="F:ATP binding"/>
    <property type="evidence" value="ECO:0007669"/>
    <property type="project" value="UniProtKB-UniRule"/>
</dbReference>
<feature type="active site" description="Glycyl thioester intermediate" evidence="10 13">
    <location>
        <position position="184"/>
    </location>
</feature>
<dbReference type="SUPFAM" id="SSF69572">
    <property type="entry name" value="Activating enzymes of the ubiquitin-like proteins"/>
    <property type="match status" value="1"/>
</dbReference>
<protein>
    <recommendedName>
        <fullName evidence="8 9">Ubiquitin-activating enzyme E1-like</fullName>
    </recommendedName>
</protein>
<dbReference type="InterPro" id="IPR045886">
    <property type="entry name" value="ThiF/MoeB/HesA"/>
</dbReference>
<feature type="binding site" evidence="12">
    <location>
        <position position="489"/>
    </location>
    <ligand>
        <name>Zn(2+)</name>
        <dbReference type="ChEBI" id="CHEBI:29105"/>
    </ligand>
</feature>
<evidence type="ECO:0000256" key="7">
    <source>
        <dbReference type="ARBA" id="ARBA00022840"/>
    </source>
</evidence>
<dbReference type="Gene3D" id="3.50.50.80">
    <property type="entry name" value="Ubiquitin-activating enzyme E1, inactive adenylation domain, subdomain 1"/>
    <property type="match status" value="1"/>
</dbReference>
<dbReference type="Gene3D" id="3.10.290.20">
    <property type="entry name" value="Ubiquitin-like 2 activating enzyme e1b. Chain: B, domain 3"/>
    <property type="match status" value="1"/>
</dbReference>
<keyword evidence="5 9" id="KW-0833">Ubl conjugation pathway</keyword>
<keyword evidence="18" id="KW-1185">Reference proteome</keyword>
<feature type="compositionally biased region" description="Acidic residues" evidence="14">
    <location>
        <begin position="662"/>
        <end position="672"/>
    </location>
</feature>
<feature type="binding site" evidence="11">
    <location>
        <position position="59"/>
    </location>
    <ligand>
        <name>ATP</name>
        <dbReference type="ChEBI" id="CHEBI:30616"/>
    </ligand>
</feature>
<dbReference type="FunFam" id="3.50.50.80:FF:000004">
    <property type="entry name" value="Ubiquitin-activating enzyme E1-like"/>
    <property type="match status" value="1"/>
</dbReference>
<feature type="compositionally biased region" description="Polar residues" evidence="14">
    <location>
        <begin position="637"/>
        <end position="646"/>
    </location>
</feature>
<dbReference type="InterPro" id="IPR000594">
    <property type="entry name" value="ThiF_NAD_FAD-bd"/>
</dbReference>
<feature type="domain" description="Ubiquitin-activating enzyme SCCH" evidence="16">
    <location>
        <begin position="190"/>
        <end position="428"/>
    </location>
</feature>
<dbReference type="Pfam" id="PF00899">
    <property type="entry name" value="ThiF"/>
    <property type="match status" value="1"/>
</dbReference>
<keyword evidence="7 9" id="KW-0067">ATP-binding</keyword>
<feature type="binding site" evidence="11">
    <location>
        <position position="83"/>
    </location>
    <ligand>
        <name>ATP</name>
        <dbReference type="ChEBI" id="CHEBI:30616"/>
    </ligand>
</feature>
<proteinExistence type="inferred from homology"/>
<comment type="subunit">
    <text evidence="9">Heterodimer.</text>
</comment>
<evidence type="ECO:0000256" key="10">
    <source>
        <dbReference type="PIRSR" id="PIRSR039133-1"/>
    </source>
</evidence>
<dbReference type="GO" id="GO:0005737">
    <property type="term" value="C:cytoplasm"/>
    <property type="evidence" value="ECO:0007669"/>
    <property type="project" value="TreeGrafter"/>
</dbReference>
<evidence type="ECO:0000259" key="16">
    <source>
        <dbReference type="Pfam" id="PF10585"/>
    </source>
</evidence>
<dbReference type="InterPro" id="IPR023318">
    <property type="entry name" value="Ub_act_enz_dom_a_sf"/>
</dbReference>
<dbReference type="GO" id="GO:0031510">
    <property type="term" value="C:SUMO activating enzyme complex"/>
    <property type="evidence" value="ECO:0007669"/>
    <property type="project" value="UniProtKB-UniRule"/>
</dbReference>
<comment type="pathway">
    <text evidence="1 9">Protein modification; protein sumoylation.</text>
</comment>
<feature type="binding site" evidence="12">
    <location>
        <position position="169"/>
    </location>
    <ligand>
        <name>Zn(2+)</name>
        <dbReference type="ChEBI" id="CHEBI:29105"/>
    </ligand>
</feature>
<evidence type="ECO:0000256" key="8">
    <source>
        <dbReference type="ARBA" id="ARBA00073512"/>
    </source>
</evidence>
<comment type="caution">
    <text evidence="17">The sequence shown here is derived from an EMBL/GenBank/DDBJ whole genome shotgun (WGS) entry which is preliminary data.</text>
</comment>
<evidence type="ECO:0000256" key="12">
    <source>
        <dbReference type="PIRSR" id="PIRSR039133-3"/>
    </source>
</evidence>
<feature type="compositionally biased region" description="Low complexity" evidence="14">
    <location>
        <begin position="332"/>
        <end position="352"/>
    </location>
</feature>
<evidence type="ECO:0000256" key="1">
    <source>
        <dbReference type="ARBA" id="ARBA00004718"/>
    </source>
</evidence>
<evidence type="ECO:0000256" key="6">
    <source>
        <dbReference type="ARBA" id="ARBA00022833"/>
    </source>
</evidence>
<dbReference type="InterPro" id="IPR035985">
    <property type="entry name" value="Ubiquitin-activating_enz"/>
</dbReference>
<dbReference type="GO" id="GO:0016925">
    <property type="term" value="P:protein sumoylation"/>
    <property type="evidence" value="ECO:0007669"/>
    <property type="project" value="UniProtKB-UniRule"/>
</dbReference>
<feature type="domain" description="THIF-type NAD/FAD binding fold" evidence="15">
    <location>
        <begin position="15"/>
        <end position="489"/>
    </location>
</feature>
<feature type="binding site" evidence="11">
    <location>
        <begin position="67"/>
        <end position="70"/>
    </location>
    <ligand>
        <name>ATP</name>
        <dbReference type="ChEBI" id="CHEBI:30616"/>
    </ligand>
</feature>
<sequence>MAPLSLSKSRNTHTRAILGPKLHDRLPSVKVLMVGAGGIGCELLKNVVLAGFGHITLLDLDTIDLSNLNRQFLFRKKDVKQSKALVAARTASAFNPNVHITPIHGNIKDTQFDLAWFRGFDIVLNALDNLDARRHVNRMCMAGNIPLVESGTAGYLGQVQPLLKDRTECFDCIPKPTPKTFPVCTIRSTPTQPIHCIVWAKSYLVPQLFGEDEDSTDELDEAEKQGENAQEIANLRKEAQAFKSVRTALRSQNTSSCAVKMVFQKVFHRDVLNLLSMDDMWRFRDKPVPLDFDLIQSDQFILRGQAASAVDNPADGTSHHANGGRDVDVHPSGSTSSRNGNNTAATVNDTTVRPSSHGLKDQRSLSLRENLVLFVSSTERLAERLMTGKEEIISFDKDDDDTLDFVTAAANLRSAAYGIPGKSRWEVKEMAGNIIPAIATTNAIISGLIVLQALHLLRAAYDSMRNVHAQFKPSAPLSAIRLSLPDPRCGVCRDTYAMLQCDPSRMTLAEVLEGILDGSGREVSTYEDKRMLSDPDFEDNLDRTLESLSVTKGKFLSIVDEDGELEAITLAICSLPPNHPLDGPAMILPDPLPKPNQRAKPVISRPLTPPETALGAQKRPAPDDLDGTQPAKRARIASTSNHSPGTSRRLEEDGLVLLDGDGPMDEDVVVID</sequence>
<keyword evidence="3 9" id="KW-0479">Metal-binding</keyword>
<feature type="region of interest" description="Disordered" evidence="14">
    <location>
        <begin position="591"/>
        <end position="672"/>
    </location>
</feature>
<evidence type="ECO:0000256" key="5">
    <source>
        <dbReference type="ARBA" id="ARBA00022786"/>
    </source>
</evidence>
<feature type="binding site" evidence="12">
    <location>
        <position position="492"/>
    </location>
    <ligand>
        <name>Zn(2+)</name>
        <dbReference type="ChEBI" id="CHEBI:29105"/>
    </ligand>
</feature>
<evidence type="ECO:0000313" key="17">
    <source>
        <dbReference type="EMBL" id="KAH8996327.1"/>
    </source>
</evidence>
<evidence type="ECO:0000256" key="11">
    <source>
        <dbReference type="PIRSR" id="PIRSR039133-2"/>
    </source>
</evidence>
<keyword evidence="6 9" id="KW-0862">Zinc</keyword>
<dbReference type="GO" id="GO:0046872">
    <property type="term" value="F:metal ion binding"/>
    <property type="evidence" value="ECO:0007669"/>
    <property type="project" value="UniProtKB-KW"/>
</dbReference>
<evidence type="ECO:0000256" key="14">
    <source>
        <dbReference type="SAM" id="MobiDB-lite"/>
    </source>
</evidence>
<reference evidence="17" key="1">
    <citation type="submission" date="2022-01" db="EMBL/GenBank/DDBJ databases">
        <title>Comparative genomics reveals a dynamic genome evolution in the ectomycorrhizal milk-cap (Lactarius) mushrooms.</title>
        <authorList>
            <consortium name="DOE Joint Genome Institute"/>
            <person name="Lebreton A."/>
            <person name="Tang N."/>
            <person name="Kuo A."/>
            <person name="LaButti K."/>
            <person name="Drula E."/>
            <person name="Barry K."/>
            <person name="Clum A."/>
            <person name="Lipzen A."/>
            <person name="Mousain D."/>
            <person name="Ng V."/>
            <person name="Wang R."/>
            <person name="Wang X."/>
            <person name="Dai Y."/>
            <person name="Henrissat B."/>
            <person name="Grigoriev I.V."/>
            <person name="Guerin-Laguette A."/>
            <person name="Yu F."/>
            <person name="Martin F.M."/>
        </authorList>
    </citation>
    <scope>NUCLEOTIDE SEQUENCE</scope>
    <source>
        <strain evidence="17">QP</strain>
    </source>
</reference>
<dbReference type="InterPro" id="IPR042449">
    <property type="entry name" value="Ub-E1_IAD_1"/>
</dbReference>
<dbReference type="PANTHER" id="PTHR10953:SF5">
    <property type="entry name" value="SUMO-ACTIVATING ENZYME SUBUNIT 2"/>
    <property type="match status" value="1"/>
</dbReference>
<dbReference type="EMBL" id="JAKELL010000009">
    <property type="protein sequence ID" value="KAH8996327.1"/>
    <property type="molecule type" value="Genomic_DNA"/>
</dbReference>
<dbReference type="Proteomes" id="UP001201163">
    <property type="component" value="Unassembled WGS sequence"/>
</dbReference>
<dbReference type="AlphaFoldDB" id="A0AAD4LLK2"/>
<dbReference type="GO" id="GO:0019948">
    <property type="term" value="F:SUMO activating enzyme activity"/>
    <property type="evidence" value="ECO:0007669"/>
    <property type="project" value="UniProtKB-UniRule"/>
</dbReference>
<accession>A0AAD4LLK2</accession>
<dbReference type="PROSITE" id="PS00865">
    <property type="entry name" value="UBIQUITIN_ACTIVAT_2"/>
    <property type="match status" value="1"/>
</dbReference>
<gene>
    <name evidence="17" type="ORF">EDB92DRAFT_1843289</name>
</gene>
<dbReference type="InterPro" id="IPR019572">
    <property type="entry name" value="UBA_E1_SCCH"/>
</dbReference>